<proteinExistence type="predicted"/>
<protein>
    <submittedName>
        <fullName evidence="2">Uncharacterized protein</fullName>
    </submittedName>
</protein>
<keyword evidence="3" id="KW-1185">Reference proteome</keyword>
<keyword evidence="1" id="KW-0812">Transmembrane</keyword>
<evidence type="ECO:0000313" key="3">
    <source>
        <dbReference type="Proteomes" id="UP000735302"/>
    </source>
</evidence>
<accession>A0AAV4AHE4</accession>
<sequence>MLTRKRRRRRNAFTDELERYGAVSVPVCLISFDCQSPRSPGLPCFQRSDELRTPEKGGTCWIGLKDLNVRFKRVSLFIASPVEAGVIAGIIIAAVTVCGAIIAAIIFGPSALQMHLTEYGEKR</sequence>
<reference evidence="2 3" key="1">
    <citation type="journal article" date="2021" name="Elife">
        <title>Chloroplast acquisition without the gene transfer in kleptoplastic sea slugs, Plakobranchus ocellatus.</title>
        <authorList>
            <person name="Maeda T."/>
            <person name="Takahashi S."/>
            <person name="Yoshida T."/>
            <person name="Shimamura S."/>
            <person name="Takaki Y."/>
            <person name="Nagai Y."/>
            <person name="Toyoda A."/>
            <person name="Suzuki Y."/>
            <person name="Arimoto A."/>
            <person name="Ishii H."/>
            <person name="Satoh N."/>
            <person name="Nishiyama T."/>
            <person name="Hasebe M."/>
            <person name="Maruyama T."/>
            <person name="Minagawa J."/>
            <person name="Obokata J."/>
            <person name="Shigenobu S."/>
        </authorList>
    </citation>
    <scope>NUCLEOTIDE SEQUENCE [LARGE SCALE GENOMIC DNA]</scope>
</reference>
<keyword evidence="1" id="KW-0472">Membrane</keyword>
<evidence type="ECO:0000256" key="1">
    <source>
        <dbReference type="SAM" id="Phobius"/>
    </source>
</evidence>
<name>A0AAV4AHE4_9GAST</name>
<gene>
    <name evidence="2" type="ORF">PoB_003295700</name>
</gene>
<dbReference type="EMBL" id="BLXT01003774">
    <property type="protein sequence ID" value="GFO06452.1"/>
    <property type="molecule type" value="Genomic_DNA"/>
</dbReference>
<keyword evidence="1" id="KW-1133">Transmembrane helix</keyword>
<evidence type="ECO:0000313" key="2">
    <source>
        <dbReference type="EMBL" id="GFO06452.1"/>
    </source>
</evidence>
<dbReference type="AlphaFoldDB" id="A0AAV4AHE4"/>
<comment type="caution">
    <text evidence="2">The sequence shown here is derived from an EMBL/GenBank/DDBJ whole genome shotgun (WGS) entry which is preliminary data.</text>
</comment>
<dbReference type="Proteomes" id="UP000735302">
    <property type="component" value="Unassembled WGS sequence"/>
</dbReference>
<feature type="transmembrane region" description="Helical" evidence="1">
    <location>
        <begin position="74"/>
        <end position="107"/>
    </location>
</feature>
<organism evidence="2 3">
    <name type="scientific">Plakobranchus ocellatus</name>
    <dbReference type="NCBI Taxonomy" id="259542"/>
    <lineage>
        <taxon>Eukaryota</taxon>
        <taxon>Metazoa</taxon>
        <taxon>Spiralia</taxon>
        <taxon>Lophotrochozoa</taxon>
        <taxon>Mollusca</taxon>
        <taxon>Gastropoda</taxon>
        <taxon>Heterobranchia</taxon>
        <taxon>Euthyneura</taxon>
        <taxon>Panpulmonata</taxon>
        <taxon>Sacoglossa</taxon>
        <taxon>Placobranchoidea</taxon>
        <taxon>Plakobranchidae</taxon>
        <taxon>Plakobranchus</taxon>
    </lineage>
</organism>